<dbReference type="Proteomes" id="UP001164250">
    <property type="component" value="Chromosome 8"/>
</dbReference>
<keyword evidence="2" id="KW-1185">Reference proteome</keyword>
<organism evidence="1 2">
    <name type="scientific">Pistacia atlantica</name>
    <dbReference type="NCBI Taxonomy" id="434234"/>
    <lineage>
        <taxon>Eukaryota</taxon>
        <taxon>Viridiplantae</taxon>
        <taxon>Streptophyta</taxon>
        <taxon>Embryophyta</taxon>
        <taxon>Tracheophyta</taxon>
        <taxon>Spermatophyta</taxon>
        <taxon>Magnoliopsida</taxon>
        <taxon>eudicotyledons</taxon>
        <taxon>Gunneridae</taxon>
        <taxon>Pentapetalae</taxon>
        <taxon>rosids</taxon>
        <taxon>malvids</taxon>
        <taxon>Sapindales</taxon>
        <taxon>Anacardiaceae</taxon>
        <taxon>Pistacia</taxon>
    </lineage>
</organism>
<dbReference type="EMBL" id="CM047904">
    <property type="protein sequence ID" value="KAJ0091608.1"/>
    <property type="molecule type" value="Genomic_DNA"/>
</dbReference>
<evidence type="ECO:0000313" key="1">
    <source>
        <dbReference type="EMBL" id="KAJ0091608.1"/>
    </source>
</evidence>
<reference evidence="2" key="1">
    <citation type="journal article" date="2023" name="G3 (Bethesda)">
        <title>Genome assembly and association tests identify interacting loci associated with vigor, precocity, and sex in interspecific pistachio rootstocks.</title>
        <authorList>
            <person name="Palmer W."/>
            <person name="Jacygrad E."/>
            <person name="Sagayaradj S."/>
            <person name="Cavanaugh K."/>
            <person name="Han R."/>
            <person name="Bertier L."/>
            <person name="Beede B."/>
            <person name="Kafkas S."/>
            <person name="Golino D."/>
            <person name="Preece J."/>
            <person name="Michelmore R."/>
        </authorList>
    </citation>
    <scope>NUCLEOTIDE SEQUENCE [LARGE SCALE GENOMIC DNA]</scope>
</reference>
<sequence length="144" mass="16111">MVTKVSAFLEPTSFSNEFCPKSMGMNTLGKPRSISSVFRMKSAVQCCALVRGRSFSSSYLSRVGEGGRDLRVGQSRPWLKLNKSKEAKGFKKVRSTMNIRSSWEESAERLQKGSSSYPSWEESAKRLDKVTTTKISHSSWEGLT</sequence>
<evidence type="ECO:0000313" key="2">
    <source>
        <dbReference type="Proteomes" id="UP001164250"/>
    </source>
</evidence>
<proteinExistence type="predicted"/>
<accession>A0ACC1AY81</accession>
<protein>
    <submittedName>
        <fullName evidence="1">Uncharacterized protein</fullName>
    </submittedName>
</protein>
<gene>
    <name evidence="1" type="ORF">Patl1_13341</name>
</gene>
<comment type="caution">
    <text evidence="1">The sequence shown here is derived from an EMBL/GenBank/DDBJ whole genome shotgun (WGS) entry which is preliminary data.</text>
</comment>
<name>A0ACC1AY81_9ROSI</name>